<dbReference type="NCBIfam" id="TIGR01622">
    <property type="entry name" value="SF-CC1"/>
    <property type="match status" value="1"/>
</dbReference>
<dbReference type="AlphaFoldDB" id="A0A914B3B1"/>
<keyword evidence="1" id="KW-0597">Phosphoprotein</keyword>
<evidence type="ECO:0000313" key="8">
    <source>
        <dbReference type="Proteomes" id="UP000887568"/>
    </source>
</evidence>
<dbReference type="SMART" id="SM00360">
    <property type="entry name" value="RRM"/>
    <property type="match status" value="3"/>
</dbReference>
<accession>A0A914B3B1</accession>
<feature type="compositionally biased region" description="Basic and acidic residues" evidence="5">
    <location>
        <begin position="132"/>
        <end position="142"/>
    </location>
</feature>
<feature type="compositionally biased region" description="Basic and acidic residues" evidence="5">
    <location>
        <begin position="163"/>
        <end position="177"/>
    </location>
</feature>
<protein>
    <recommendedName>
        <fullName evidence="6">RRM domain-containing protein</fullName>
    </recommendedName>
</protein>
<dbReference type="Gene3D" id="3.30.70.330">
    <property type="match status" value="3"/>
</dbReference>
<dbReference type="OrthoDB" id="8123449at2759"/>
<dbReference type="CDD" id="cd12283">
    <property type="entry name" value="RRM1_RBM39_like"/>
    <property type="match status" value="1"/>
</dbReference>
<dbReference type="InterPro" id="IPR006509">
    <property type="entry name" value="RBM39_SF"/>
</dbReference>
<proteinExistence type="predicted"/>
<dbReference type="OMA" id="GRDNDKG"/>
<feature type="compositionally biased region" description="Basic residues" evidence="5">
    <location>
        <begin position="114"/>
        <end position="131"/>
    </location>
</feature>
<feature type="compositionally biased region" description="Basic residues" evidence="5">
    <location>
        <begin position="72"/>
        <end position="89"/>
    </location>
</feature>
<dbReference type="RefSeq" id="XP_038070403.1">
    <property type="nucleotide sequence ID" value="XM_038214475.1"/>
</dbReference>
<dbReference type="GO" id="GO:0005634">
    <property type="term" value="C:nucleus"/>
    <property type="evidence" value="ECO:0007669"/>
    <property type="project" value="InterPro"/>
</dbReference>
<dbReference type="CDD" id="cd12285">
    <property type="entry name" value="RRM3_RBM39_like"/>
    <property type="match status" value="1"/>
</dbReference>
<dbReference type="PROSITE" id="PS50102">
    <property type="entry name" value="RRM"/>
    <property type="match status" value="2"/>
</dbReference>
<dbReference type="GO" id="GO:0003723">
    <property type="term" value="F:RNA binding"/>
    <property type="evidence" value="ECO:0007669"/>
    <property type="project" value="UniProtKB-UniRule"/>
</dbReference>
<dbReference type="InterPro" id="IPR035979">
    <property type="entry name" value="RBD_domain_sf"/>
</dbReference>
<keyword evidence="3 4" id="KW-0694">RNA-binding</keyword>
<feature type="domain" description="RRM" evidence="6">
    <location>
        <begin position="274"/>
        <end position="352"/>
    </location>
</feature>
<feature type="compositionally biased region" description="Basic and acidic residues" evidence="5">
    <location>
        <begin position="21"/>
        <end position="39"/>
    </location>
</feature>
<dbReference type="InterPro" id="IPR000504">
    <property type="entry name" value="RRM_dom"/>
</dbReference>
<sequence length="575" mass="63479">MALYGDDLDVEALLEAPYKNNEGEATDKNGVSEKKESSSKKKHRSSPSRSPSPSPAASKEKHSSSSSSSSKRSSRRRSRSPEKKRRSRSRSRDRSRYDRDRDRPRERGRGTGRYGRRRSPSPPRRGRRSRSKDRSPNRDPFHWRRSRSRSRDRYGKRGSSPGRKKDIEPPPETRDARTVFVMQLSQRVRAKDLEEFFSSVGKVRDVKIISDRNSRRSKGIGYVEFMSDESVPLAMGLNNEKLMGVPIVVQPSQAEKNRLAQSNQTLQKGGAGPMRLYVGSLHYNITEEMLRGIFEPFGQIDSIQLMTDSELKRSKGYGFITFHDADDAKRALDQLNGFELAGRPMKVNHVTERSDNAQAASALDNDELERTGIELTTTGRLQLMAKLAEGTGFQLPNAVVEALNPLSNVPAIPGIPQGLLPSVSQVSLQAQLAVAQQQAAALANQAAPTASAVMPGAPAAAAASNPPCFMLSNMFDPTSETSTSWETEIRDDVIEECNKHGGVLHIHVDRSSPQGNCYVKCPNSQIAMAAVNGLHGRWFAGKMITAAFVPLANYHAIFPESAVVTTLLQPSLKIM</sequence>
<feature type="compositionally biased region" description="Basic and acidic residues" evidence="5">
    <location>
        <begin position="90"/>
        <end position="109"/>
    </location>
</feature>
<feature type="domain" description="RRM" evidence="6">
    <location>
        <begin position="177"/>
        <end position="254"/>
    </location>
</feature>
<dbReference type="Pfam" id="PF15519">
    <property type="entry name" value="RBM39linker"/>
    <property type="match status" value="2"/>
</dbReference>
<organism evidence="7 8">
    <name type="scientific">Patiria miniata</name>
    <name type="common">Bat star</name>
    <name type="synonym">Asterina miniata</name>
    <dbReference type="NCBI Taxonomy" id="46514"/>
    <lineage>
        <taxon>Eukaryota</taxon>
        <taxon>Metazoa</taxon>
        <taxon>Echinodermata</taxon>
        <taxon>Eleutherozoa</taxon>
        <taxon>Asterozoa</taxon>
        <taxon>Asteroidea</taxon>
        <taxon>Valvatacea</taxon>
        <taxon>Valvatida</taxon>
        <taxon>Asterinidae</taxon>
        <taxon>Patiria</taxon>
    </lineage>
</organism>
<keyword evidence="8" id="KW-1185">Reference proteome</keyword>
<dbReference type="EnsemblMetazoa" id="XM_038214475.1">
    <property type="protein sequence ID" value="XP_038070403.1"/>
    <property type="gene ID" value="LOC119739500"/>
</dbReference>
<keyword evidence="2" id="KW-0677">Repeat</keyword>
<reference evidence="7" key="1">
    <citation type="submission" date="2022-11" db="UniProtKB">
        <authorList>
            <consortium name="EnsemblMetazoa"/>
        </authorList>
    </citation>
    <scope>IDENTIFICATION</scope>
</reference>
<evidence type="ECO:0000256" key="1">
    <source>
        <dbReference type="ARBA" id="ARBA00022553"/>
    </source>
</evidence>
<dbReference type="InterPro" id="IPR012677">
    <property type="entry name" value="Nucleotide-bd_a/b_plait_sf"/>
</dbReference>
<dbReference type="SUPFAM" id="SSF54928">
    <property type="entry name" value="RNA-binding domain, RBD"/>
    <property type="match status" value="3"/>
</dbReference>
<dbReference type="CDD" id="cd12284">
    <property type="entry name" value="RRM2_RBM23_RBM39"/>
    <property type="match status" value="1"/>
</dbReference>
<dbReference type="GO" id="GO:0006397">
    <property type="term" value="P:mRNA processing"/>
    <property type="evidence" value="ECO:0007669"/>
    <property type="project" value="InterPro"/>
</dbReference>
<evidence type="ECO:0000256" key="2">
    <source>
        <dbReference type="ARBA" id="ARBA00022737"/>
    </source>
</evidence>
<evidence type="ECO:0000256" key="5">
    <source>
        <dbReference type="SAM" id="MobiDB-lite"/>
    </source>
</evidence>
<evidence type="ECO:0000256" key="3">
    <source>
        <dbReference type="ARBA" id="ARBA00022884"/>
    </source>
</evidence>
<dbReference type="PANTHER" id="PTHR48036">
    <property type="entry name" value="SPLICING FACTOR (PAD-1), PUTATIVE (AFU_ORTHOLOGUE AFUA_1G15810)-RELATED"/>
    <property type="match status" value="1"/>
</dbReference>
<evidence type="ECO:0000256" key="4">
    <source>
        <dbReference type="PROSITE-ProRule" id="PRU00176"/>
    </source>
</evidence>
<dbReference type="FunFam" id="3.30.70.330:FF:000080">
    <property type="entry name" value="RNA-binding protein 39 isoform X1"/>
    <property type="match status" value="1"/>
</dbReference>
<evidence type="ECO:0000259" key="6">
    <source>
        <dbReference type="PROSITE" id="PS50102"/>
    </source>
</evidence>
<evidence type="ECO:0000313" key="7">
    <source>
        <dbReference type="EnsemblMetazoa" id="XP_038070403.1"/>
    </source>
</evidence>
<dbReference type="Proteomes" id="UP000887568">
    <property type="component" value="Unplaced"/>
</dbReference>
<dbReference type="GeneID" id="119739500"/>
<dbReference type="Pfam" id="PF00076">
    <property type="entry name" value="RRM_1"/>
    <property type="match status" value="2"/>
</dbReference>
<feature type="region of interest" description="Disordered" evidence="5">
    <location>
        <begin position="15"/>
        <end position="177"/>
    </location>
</feature>
<name>A0A914B3B1_PATMI</name>
<feature type="compositionally biased region" description="Low complexity" evidence="5">
    <location>
        <begin position="47"/>
        <end position="57"/>
    </location>
</feature>
<dbReference type="InterPro" id="IPR029123">
    <property type="entry name" value="RBM39_linker"/>
</dbReference>